<comment type="caution">
    <text evidence="1">The sequence shown here is derived from an EMBL/GenBank/DDBJ whole genome shotgun (WGS) entry which is preliminary data.</text>
</comment>
<dbReference type="AlphaFoldDB" id="A0A101IM00"/>
<name>A0A101IM00_9EURY</name>
<sequence>MCWLAFSANEGWESMRFLGRLNDKLKAPISKRCACEPSKIKKRVAHLDDERNSVYSLGVGQSRDIPCGIA</sequence>
<accession>A0A101IM00</accession>
<evidence type="ECO:0000313" key="2">
    <source>
        <dbReference type="Proteomes" id="UP000053961"/>
    </source>
</evidence>
<gene>
    <name evidence="1" type="ORF">XE07_0378</name>
</gene>
<reference evidence="2" key="1">
    <citation type="journal article" date="2015" name="MBio">
        <title>Genome-Resolved Metagenomic Analysis Reveals Roles for Candidate Phyla and Other Microbial Community Members in Biogeochemical Transformations in Oil Reservoirs.</title>
        <authorList>
            <person name="Hu P."/>
            <person name="Tom L."/>
            <person name="Singh A."/>
            <person name="Thomas B.C."/>
            <person name="Baker B.J."/>
            <person name="Piceno Y.M."/>
            <person name="Andersen G.L."/>
            <person name="Banfield J.F."/>
        </authorList>
    </citation>
    <scope>NUCLEOTIDE SEQUENCE [LARGE SCALE GENOMIC DNA]</scope>
</reference>
<organism evidence="1 2">
    <name type="scientific">Methanothrix harundinacea</name>
    <dbReference type="NCBI Taxonomy" id="301375"/>
    <lineage>
        <taxon>Archaea</taxon>
        <taxon>Methanobacteriati</taxon>
        <taxon>Methanobacteriota</taxon>
        <taxon>Stenosarchaea group</taxon>
        <taxon>Methanomicrobia</taxon>
        <taxon>Methanotrichales</taxon>
        <taxon>Methanotrichaceae</taxon>
        <taxon>Methanothrix</taxon>
    </lineage>
</organism>
<dbReference type="EMBL" id="LGHB01000002">
    <property type="protein sequence ID" value="KUK97548.1"/>
    <property type="molecule type" value="Genomic_DNA"/>
</dbReference>
<proteinExistence type="predicted"/>
<dbReference type="Proteomes" id="UP000053961">
    <property type="component" value="Unassembled WGS sequence"/>
</dbReference>
<protein>
    <submittedName>
        <fullName evidence="1">Uncharacterized protein</fullName>
    </submittedName>
</protein>
<evidence type="ECO:0000313" key="1">
    <source>
        <dbReference type="EMBL" id="KUK97548.1"/>
    </source>
</evidence>